<dbReference type="AlphaFoldDB" id="A0A0F9L7P1"/>
<gene>
    <name evidence="1" type="ORF">LCGC14_1546390</name>
</gene>
<organism evidence="1">
    <name type="scientific">marine sediment metagenome</name>
    <dbReference type="NCBI Taxonomy" id="412755"/>
    <lineage>
        <taxon>unclassified sequences</taxon>
        <taxon>metagenomes</taxon>
        <taxon>ecological metagenomes</taxon>
    </lineage>
</organism>
<reference evidence="1" key="1">
    <citation type="journal article" date="2015" name="Nature">
        <title>Complex archaea that bridge the gap between prokaryotes and eukaryotes.</title>
        <authorList>
            <person name="Spang A."/>
            <person name="Saw J.H."/>
            <person name="Jorgensen S.L."/>
            <person name="Zaremba-Niedzwiedzka K."/>
            <person name="Martijn J."/>
            <person name="Lind A.E."/>
            <person name="van Eijk R."/>
            <person name="Schleper C."/>
            <person name="Guy L."/>
            <person name="Ettema T.J."/>
        </authorList>
    </citation>
    <scope>NUCLEOTIDE SEQUENCE</scope>
</reference>
<accession>A0A0F9L7P1</accession>
<comment type="caution">
    <text evidence="1">The sequence shown here is derived from an EMBL/GenBank/DDBJ whole genome shotgun (WGS) entry which is preliminary data.</text>
</comment>
<proteinExistence type="predicted"/>
<name>A0A0F9L7P1_9ZZZZ</name>
<dbReference type="EMBL" id="LAZR01011762">
    <property type="protein sequence ID" value="KKM59980.1"/>
    <property type="molecule type" value="Genomic_DNA"/>
</dbReference>
<protein>
    <submittedName>
        <fullName evidence="1">Uncharacterized protein</fullName>
    </submittedName>
</protein>
<evidence type="ECO:0000313" key="1">
    <source>
        <dbReference type="EMBL" id="KKM59980.1"/>
    </source>
</evidence>
<sequence>MFIVCSSYTRRSDLNKEWMPECPCKEISCYKDYAFVEGFAKGCHETATALAKWLDEDCTEHCDEEAPPYARSVCGDCWQQLCKEVGLEEGQK</sequence>